<evidence type="ECO:0000259" key="10">
    <source>
        <dbReference type="Pfam" id="PF01979"/>
    </source>
</evidence>
<dbReference type="GO" id="GO:0005737">
    <property type="term" value="C:cytoplasm"/>
    <property type="evidence" value="ECO:0007669"/>
    <property type="project" value="TreeGrafter"/>
</dbReference>
<evidence type="ECO:0000313" key="12">
    <source>
        <dbReference type="Proteomes" id="UP000078544"/>
    </source>
</evidence>
<name>A0A166PB27_9HYPO</name>
<dbReference type="GO" id="GO:0008270">
    <property type="term" value="F:zinc ion binding"/>
    <property type="evidence" value="ECO:0007669"/>
    <property type="project" value="InterPro"/>
</dbReference>
<evidence type="ECO:0000256" key="5">
    <source>
        <dbReference type="ARBA" id="ARBA00011881"/>
    </source>
</evidence>
<feature type="domain" description="Amidohydrolase-related" evidence="10">
    <location>
        <begin position="69"/>
        <end position="475"/>
    </location>
</feature>
<evidence type="ECO:0000313" key="11">
    <source>
        <dbReference type="EMBL" id="KZZ95560.1"/>
    </source>
</evidence>
<evidence type="ECO:0000256" key="4">
    <source>
        <dbReference type="ARBA" id="ARBA00010368"/>
    </source>
</evidence>
<dbReference type="SUPFAM" id="SSF51556">
    <property type="entry name" value="Metallo-dependent hydrolases"/>
    <property type="match status" value="1"/>
</dbReference>
<gene>
    <name evidence="11" type="ORF">AAL_04791</name>
</gene>
<evidence type="ECO:0000256" key="7">
    <source>
        <dbReference type="ARBA" id="ARBA00022723"/>
    </source>
</evidence>
<dbReference type="InterPro" id="IPR006680">
    <property type="entry name" value="Amidohydro-rel"/>
</dbReference>
<evidence type="ECO:0000256" key="8">
    <source>
        <dbReference type="ARBA" id="ARBA00022801"/>
    </source>
</evidence>
<dbReference type="PANTHER" id="PTHR43668">
    <property type="entry name" value="ALLANTOINASE"/>
    <property type="match status" value="1"/>
</dbReference>
<dbReference type="PROSITE" id="PS00482">
    <property type="entry name" value="DIHYDROOROTASE_1"/>
    <property type="match status" value="1"/>
</dbReference>
<dbReference type="GO" id="GO:0009442">
    <property type="term" value="P:allantoin assimilation pathway"/>
    <property type="evidence" value="ECO:0007669"/>
    <property type="project" value="EnsemblFungi"/>
</dbReference>
<evidence type="ECO:0000256" key="9">
    <source>
        <dbReference type="ARBA" id="ARBA00022833"/>
    </source>
</evidence>
<comment type="subunit">
    <text evidence="5">Homotetramer.</text>
</comment>
<keyword evidence="7" id="KW-0479">Metal-binding</keyword>
<dbReference type="UniPathway" id="UPA00395">
    <property type="reaction ID" value="UER00653"/>
</dbReference>
<dbReference type="EC" id="3.5.2.5" evidence="6"/>
<organism evidence="11 12">
    <name type="scientific">Moelleriella libera RCEF 2490</name>
    <dbReference type="NCBI Taxonomy" id="1081109"/>
    <lineage>
        <taxon>Eukaryota</taxon>
        <taxon>Fungi</taxon>
        <taxon>Dikarya</taxon>
        <taxon>Ascomycota</taxon>
        <taxon>Pezizomycotina</taxon>
        <taxon>Sordariomycetes</taxon>
        <taxon>Hypocreomycetidae</taxon>
        <taxon>Hypocreales</taxon>
        <taxon>Clavicipitaceae</taxon>
        <taxon>Moelleriella</taxon>
    </lineage>
</organism>
<dbReference type="OrthoDB" id="10258955at2759"/>
<sequence length="503" mass="53445">MTAVNAALTVLVSSRAVVPQAVSGSLVVSPATISISTASGKIVAVEHAIIPRDRFPADAAYVDCSPKLILPGVVDAHVHLNEPGRTEWEGFWTGTRAAASGGVTTVIDMPLNAIPPTTTIEGFQEKLAASRGQCWVDIGFYGGVIPGNAEELKPLVEAGVRGFKGFLIESGVDEFPAISPGDMALAMETLKDSPTTLMFHAEMECARHDGDSAAAAGDEDVTAYQTFLDSRPPSFETTAVQEILAAAHIAPLLHLHIVHLSATQCIPLLRAARAKGVNITAETCFHYLGLAAEEIAKGDTRHKCCPPIRGSRNCDGLWDELVAEDSCIKTVVSDHSPCTPELKLLPRELCSTLAPATAPAAASGSGDFMAAWGGISSVGLGLPILHSTAKKRRGCGKAPDIADMVRLCCSATADQVGLAHRKGTIRAGMDADFCIFDDAEVWTFSQGDVRWKNKCSPWQGHEFTGRVRETWLRGRKIFELGAENGGFLDSAPFGESITEKRFA</sequence>
<dbReference type="InterPro" id="IPR050138">
    <property type="entry name" value="DHOase/Allantoinase_Hydrolase"/>
</dbReference>
<dbReference type="Pfam" id="PF01979">
    <property type="entry name" value="Amidohydro_1"/>
    <property type="match status" value="1"/>
</dbReference>
<reference evidence="11 12" key="1">
    <citation type="journal article" date="2016" name="Genome Biol. Evol.">
        <title>Divergent and convergent evolution of fungal pathogenicity.</title>
        <authorList>
            <person name="Shang Y."/>
            <person name="Xiao G."/>
            <person name="Zheng P."/>
            <person name="Cen K."/>
            <person name="Zhan S."/>
            <person name="Wang C."/>
        </authorList>
    </citation>
    <scope>NUCLEOTIDE SEQUENCE [LARGE SCALE GENOMIC DNA]</scope>
    <source>
        <strain evidence="11 12">RCEF 2490</strain>
    </source>
</reference>
<dbReference type="EMBL" id="AZGY01000009">
    <property type="protein sequence ID" value="KZZ95560.1"/>
    <property type="molecule type" value="Genomic_DNA"/>
</dbReference>
<evidence type="ECO:0000256" key="3">
    <source>
        <dbReference type="ARBA" id="ARBA00004968"/>
    </source>
</evidence>
<dbReference type="NCBIfam" id="TIGR03178">
    <property type="entry name" value="allantoinase"/>
    <property type="match status" value="1"/>
</dbReference>
<comment type="caution">
    <text evidence="11">The sequence shown here is derived from an EMBL/GenBank/DDBJ whole genome shotgun (WGS) entry which is preliminary data.</text>
</comment>
<dbReference type="InterPro" id="IPR011059">
    <property type="entry name" value="Metal-dep_hydrolase_composite"/>
</dbReference>
<dbReference type="GO" id="GO:0006145">
    <property type="term" value="P:purine nucleobase catabolic process"/>
    <property type="evidence" value="ECO:0007669"/>
    <property type="project" value="TreeGrafter"/>
</dbReference>
<dbReference type="InterPro" id="IPR002195">
    <property type="entry name" value="Dihydroorotase_CS"/>
</dbReference>
<dbReference type="Proteomes" id="UP000078544">
    <property type="component" value="Unassembled WGS sequence"/>
</dbReference>
<keyword evidence="9" id="KW-0862">Zinc</keyword>
<dbReference type="InterPro" id="IPR017593">
    <property type="entry name" value="Allantoinase"/>
</dbReference>
<dbReference type="GO" id="GO:0050897">
    <property type="term" value="F:cobalt ion binding"/>
    <property type="evidence" value="ECO:0007669"/>
    <property type="project" value="InterPro"/>
</dbReference>
<accession>A0A166PB27</accession>
<dbReference type="SUPFAM" id="SSF51338">
    <property type="entry name" value="Composite domain of metallo-dependent hydrolases"/>
    <property type="match status" value="1"/>
</dbReference>
<comment type="catalytic activity">
    <reaction evidence="1">
        <text>(S)-allantoin + H2O = allantoate + H(+)</text>
        <dbReference type="Rhea" id="RHEA:17029"/>
        <dbReference type="ChEBI" id="CHEBI:15377"/>
        <dbReference type="ChEBI" id="CHEBI:15378"/>
        <dbReference type="ChEBI" id="CHEBI:15678"/>
        <dbReference type="ChEBI" id="CHEBI:17536"/>
        <dbReference type="EC" id="3.5.2.5"/>
    </reaction>
</comment>
<comment type="similarity">
    <text evidence="4">Belongs to the metallo-dependent hydrolases superfamily. Allantoinase family.</text>
</comment>
<keyword evidence="12" id="KW-1185">Reference proteome</keyword>
<dbReference type="AlphaFoldDB" id="A0A166PB27"/>
<evidence type="ECO:0000256" key="6">
    <source>
        <dbReference type="ARBA" id="ARBA00012863"/>
    </source>
</evidence>
<dbReference type="GO" id="GO:0004038">
    <property type="term" value="F:allantoinase activity"/>
    <property type="evidence" value="ECO:0007669"/>
    <property type="project" value="UniProtKB-EC"/>
</dbReference>
<proteinExistence type="inferred from homology"/>
<protein>
    <recommendedName>
        <fullName evidence="6">allantoinase</fullName>
        <ecNumber evidence="6">3.5.2.5</ecNumber>
    </recommendedName>
</protein>
<evidence type="ECO:0000256" key="2">
    <source>
        <dbReference type="ARBA" id="ARBA00001947"/>
    </source>
</evidence>
<evidence type="ECO:0000256" key="1">
    <source>
        <dbReference type="ARBA" id="ARBA00001756"/>
    </source>
</evidence>
<comment type="cofactor">
    <cofactor evidence="2">
        <name>Zn(2+)</name>
        <dbReference type="ChEBI" id="CHEBI:29105"/>
    </cofactor>
</comment>
<dbReference type="InterPro" id="IPR032466">
    <property type="entry name" value="Metal_Hydrolase"/>
</dbReference>
<dbReference type="STRING" id="1081109.A0A166PB27"/>
<comment type="pathway">
    <text evidence="3">Nitrogen metabolism; (S)-allantoin degradation; allantoate from (S)-allantoin: step 1/1.</text>
</comment>
<dbReference type="FunFam" id="3.20.20.140:FF:000032">
    <property type="entry name" value="Allantoinase Dal1"/>
    <property type="match status" value="1"/>
</dbReference>
<dbReference type="PANTHER" id="PTHR43668:SF2">
    <property type="entry name" value="ALLANTOINASE"/>
    <property type="match status" value="1"/>
</dbReference>
<dbReference type="Gene3D" id="3.20.20.140">
    <property type="entry name" value="Metal-dependent hydrolases"/>
    <property type="match status" value="1"/>
</dbReference>
<keyword evidence="8" id="KW-0378">Hydrolase</keyword>